<accession>A0A6S7KVE5</accession>
<feature type="compositionally biased region" description="Polar residues" evidence="1">
    <location>
        <begin position="145"/>
        <end position="163"/>
    </location>
</feature>
<dbReference type="AlphaFoldDB" id="A0A6S7KVE5"/>
<evidence type="ECO:0000313" key="2">
    <source>
        <dbReference type="EMBL" id="CAB4031843.1"/>
    </source>
</evidence>
<evidence type="ECO:0000313" key="3">
    <source>
        <dbReference type="Proteomes" id="UP001152795"/>
    </source>
</evidence>
<proteinExistence type="predicted"/>
<protein>
    <submittedName>
        <fullName evidence="2">Uncharacterized protein</fullName>
    </submittedName>
</protein>
<evidence type="ECO:0000256" key="1">
    <source>
        <dbReference type="SAM" id="MobiDB-lite"/>
    </source>
</evidence>
<dbReference type="Proteomes" id="UP001152795">
    <property type="component" value="Unassembled WGS sequence"/>
</dbReference>
<comment type="caution">
    <text evidence="2">The sequence shown here is derived from an EMBL/GenBank/DDBJ whole genome shotgun (WGS) entry which is preliminary data.</text>
</comment>
<reference evidence="2" key="1">
    <citation type="submission" date="2020-04" db="EMBL/GenBank/DDBJ databases">
        <authorList>
            <person name="Alioto T."/>
            <person name="Alioto T."/>
            <person name="Gomez Garrido J."/>
        </authorList>
    </citation>
    <scope>NUCLEOTIDE SEQUENCE</scope>
    <source>
        <strain evidence="2">A484AB</strain>
    </source>
</reference>
<keyword evidence="3" id="KW-1185">Reference proteome</keyword>
<sequence>MQPRSRRKPPTDVAERGNLDTSSQSSQDDLDADDMNDKGPTVRRSALALPKPSSEGLSKQLWYAGPISQMNKQKSKPDSTVARRSVSPSSDRRNKLQPRSPGAGSGIAARRTAGSRGSMEDLLDADDSALGVRSRAAKSDEGIGNRTQLKGKSKAQNLQQPQGNVVARRSKLTTPSLNSPKGVVAR</sequence>
<name>A0A6S7KVE5_PARCT</name>
<feature type="compositionally biased region" description="Basic and acidic residues" evidence="1">
    <location>
        <begin position="9"/>
        <end position="18"/>
    </location>
</feature>
<dbReference type="EMBL" id="CACRXK020017934">
    <property type="protein sequence ID" value="CAB4031843.1"/>
    <property type="molecule type" value="Genomic_DNA"/>
</dbReference>
<gene>
    <name evidence="2" type="ORF">PACLA_8A000120</name>
</gene>
<feature type="region of interest" description="Disordered" evidence="1">
    <location>
        <begin position="1"/>
        <end position="186"/>
    </location>
</feature>
<organism evidence="2 3">
    <name type="scientific">Paramuricea clavata</name>
    <name type="common">Red gorgonian</name>
    <name type="synonym">Violescent sea-whip</name>
    <dbReference type="NCBI Taxonomy" id="317549"/>
    <lineage>
        <taxon>Eukaryota</taxon>
        <taxon>Metazoa</taxon>
        <taxon>Cnidaria</taxon>
        <taxon>Anthozoa</taxon>
        <taxon>Octocorallia</taxon>
        <taxon>Malacalcyonacea</taxon>
        <taxon>Plexauridae</taxon>
        <taxon>Paramuricea</taxon>
    </lineage>
</organism>